<organism evidence="2">
    <name type="scientific">Anguilla anguilla</name>
    <name type="common">European freshwater eel</name>
    <name type="synonym">Muraena anguilla</name>
    <dbReference type="NCBI Taxonomy" id="7936"/>
    <lineage>
        <taxon>Eukaryota</taxon>
        <taxon>Metazoa</taxon>
        <taxon>Chordata</taxon>
        <taxon>Craniata</taxon>
        <taxon>Vertebrata</taxon>
        <taxon>Euteleostomi</taxon>
        <taxon>Actinopterygii</taxon>
        <taxon>Neopterygii</taxon>
        <taxon>Teleostei</taxon>
        <taxon>Anguilliformes</taxon>
        <taxon>Anguillidae</taxon>
        <taxon>Anguilla</taxon>
    </lineage>
</organism>
<feature type="transmembrane region" description="Helical" evidence="1">
    <location>
        <begin position="21"/>
        <end position="39"/>
    </location>
</feature>
<evidence type="ECO:0000256" key="1">
    <source>
        <dbReference type="SAM" id="Phobius"/>
    </source>
</evidence>
<sequence>MAVANIKIKTHRIKYQNEKITTAYLQRALFLFILFYYIFNQLIRASGQVYTLNFPLLQVY</sequence>
<keyword evidence="1" id="KW-1133">Transmembrane helix</keyword>
<keyword evidence="1" id="KW-0812">Transmembrane</keyword>
<accession>A0A0E9UR91</accession>
<keyword evidence="1" id="KW-0472">Membrane</keyword>
<name>A0A0E9UR91_ANGAN</name>
<dbReference type="EMBL" id="GBXM01040326">
    <property type="protein sequence ID" value="JAH68251.1"/>
    <property type="molecule type" value="Transcribed_RNA"/>
</dbReference>
<proteinExistence type="predicted"/>
<evidence type="ECO:0000313" key="2">
    <source>
        <dbReference type="EMBL" id="JAH68251.1"/>
    </source>
</evidence>
<dbReference type="AlphaFoldDB" id="A0A0E9UR91"/>
<protein>
    <submittedName>
        <fullName evidence="2">Uncharacterized protein</fullName>
    </submittedName>
</protein>
<reference evidence="2" key="2">
    <citation type="journal article" date="2015" name="Fish Shellfish Immunol.">
        <title>Early steps in the European eel (Anguilla anguilla)-Vibrio vulnificus interaction in the gills: Role of the RtxA13 toxin.</title>
        <authorList>
            <person name="Callol A."/>
            <person name="Pajuelo D."/>
            <person name="Ebbesson L."/>
            <person name="Teles M."/>
            <person name="MacKenzie S."/>
            <person name="Amaro C."/>
        </authorList>
    </citation>
    <scope>NUCLEOTIDE SEQUENCE</scope>
</reference>
<reference evidence="2" key="1">
    <citation type="submission" date="2014-11" db="EMBL/GenBank/DDBJ databases">
        <authorList>
            <person name="Amaro Gonzalez C."/>
        </authorList>
    </citation>
    <scope>NUCLEOTIDE SEQUENCE</scope>
</reference>